<dbReference type="GO" id="GO:0003677">
    <property type="term" value="F:DNA binding"/>
    <property type="evidence" value="ECO:0007669"/>
    <property type="project" value="UniProtKB-UniRule"/>
</dbReference>
<dbReference type="InterPro" id="IPR016032">
    <property type="entry name" value="Sig_transdc_resp-reg_C-effctor"/>
</dbReference>
<protein>
    <submittedName>
        <fullName evidence="8">AAA family ATPase</fullName>
    </submittedName>
</protein>
<comment type="similarity">
    <text evidence="1">Belongs to the AfsR/DnrI/RedD regulatory family.</text>
</comment>
<accession>A0A7K3VXE0</accession>
<dbReference type="SUPFAM" id="SSF46894">
    <property type="entry name" value="C-terminal effector domain of the bipartite response regulators"/>
    <property type="match status" value="1"/>
</dbReference>
<evidence type="ECO:0000259" key="7">
    <source>
        <dbReference type="PROSITE" id="PS51755"/>
    </source>
</evidence>
<dbReference type="Pfam" id="PF00486">
    <property type="entry name" value="Trans_reg_C"/>
    <property type="match status" value="1"/>
</dbReference>
<reference evidence="8 9" key="1">
    <citation type="submission" date="2020-02" db="EMBL/GenBank/DDBJ databases">
        <title>Geodermatophilus sabuli CPCC 205279 I12A-02694.</title>
        <authorList>
            <person name="Jiang Z."/>
        </authorList>
    </citation>
    <scope>NUCLEOTIDE SEQUENCE [LARGE SCALE GENOMIC DNA]</scope>
    <source>
        <strain evidence="8 9">I12A-02694</strain>
    </source>
</reference>
<dbReference type="SUPFAM" id="SSF52540">
    <property type="entry name" value="P-loop containing nucleoside triphosphate hydrolases"/>
    <property type="match status" value="1"/>
</dbReference>
<proteinExistence type="inferred from homology"/>
<dbReference type="Gene3D" id="1.10.10.10">
    <property type="entry name" value="Winged helix-like DNA-binding domain superfamily/Winged helix DNA-binding domain"/>
    <property type="match status" value="1"/>
</dbReference>
<dbReference type="RefSeq" id="WP_163480223.1">
    <property type="nucleotide sequence ID" value="NZ_JAAGWF010000005.1"/>
</dbReference>
<dbReference type="Gene3D" id="3.40.50.300">
    <property type="entry name" value="P-loop containing nucleotide triphosphate hydrolases"/>
    <property type="match status" value="1"/>
</dbReference>
<dbReference type="GO" id="GO:0000160">
    <property type="term" value="P:phosphorelay signal transduction system"/>
    <property type="evidence" value="ECO:0007669"/>
    <property type="project" value="InterPro"/>
</dbReference>
<dbReference type="EMBL" id="JAAGWF010000005">
    <property type="protein sequence ID" value="NEK57028.1"/>
    <property type="molecule type" value="Genomic_DNA"/>
</dbReference>
<feature type="DNA-binding region" description="OmpR/PhoB-type" evidence="5">
    <location>
        <begin position="1"/>
        <end position="105"/>
    </location>
</feature>
<keyword evidence="4" id="KW-0804">Transcription</keyword>
<dbReference type="InterPro" id="IPR041664">
    <property type="entry name" value="AAA_16"/>
</dbReference>
<dbReference type="Gene3D" id="1.25.40.10">
    <property type="entry name" value="Tetratricopeptide repeat domain"/>
    <property type="match status" value="1"/>
</dbReference>
<feature type="compositionally biased region" description="Pro residues" evidence="6">
    <location>
        <begin position="268"/>
        <end position="279"/>
    </location>
</feature>
<dbReference type="InterPro" id="IPR036388">
    <property type="entry name" value="WH-like_DNA-bd_sf"/>
</dbReference>
<evidence type="ECO:0000256" key="1">
    <source>
        <dbReference type="ARBA" id="ARBA00005820"/>
    </source>
</evidence>
<dbReference type="PRINTS" id="PR00364">
    <property type="entry name" value="DISEASERSIST"/>
</dbReference>
<dbReference type="InterPro" id="IPR051677">
    <property type="entry name" value="AfsR-DnrI-RedD_regulator"/>
</dbReference>
<dbReference type="SUPFAM" id="SSF48452">
    <property type="entry name" value="TPR-like"/>
    <property type="match status" value="1"/>
</dbReference>
<evidence type="ECO:0000256" key="6">
    <source>
        <dbReference type="SAM" id="MobiDB-lite"/>
    </source>
</evidence>
<name>A0A7K3VXE0_9ACTN</name>
<dbReference type="SMART" id="SM00862">
    <property type="entry name" value="Trans_reg_C"/>
    <property type="match status" value="1"/>
</dbReference>
<feature type="region of interest" description="Disordered" evidence="6">
    <location>
        <begin position="262"/>
        <end position="281"/>
    </location>
</feature>
<gene>
    <name evidence="8" type="ORF">GCU56_03965</name>
</gene>
<dbReference type="CDD" id="cd15831">
    <property type="entry name" value="BTAD"/>
    <property type="match status" value="1"/>
</dbReference>
<comment type="caution">
    <text evidence="8">The sequence shown here is derived from an EMBL/GenBank/DDBJ whole genome shotgun (WGS) entry which is preliminary data.</text>
</comment>
<dbReference type="PROSITE" id="PS51755">
    <property type="entry name" value="OMPR_PHOB"/>
    <property type="match status" value="1"/>
</dbReference>
<dbReference type="Proteomes" id="UP000470246">
    <property type="component" value="Unassembled WGS sequence"/>
</dbReference>
<dbReference type="InterPro" id="IPR011990">
    <property type="entry name" value="TPR-like_helical_dom_sf"/>
</dbReference>
<dbReference type="PANTHER" id="PTHR35807:SF1">
    <property type="entry name" value="TRANSCRIPTIONAL REGULATOR REDD"/>
    <property type="match status" value="1"/>
</dbReference>
<evidence type="ECO:0000256" key="2">
    <source>
        <dbReference type="ARBA" id="ARBA00023015"/>
    </source>
</evidence>
<keyword evidence="2" id="KW-0805">Transcription regulation</keyword>
<organism evidence="8 9">
    <name type="scientific">Geodermatophilus sabuli</name>
    <dbReference type="NCBI Taxonomy" id="1564158"/>
    <lineage>
        <taxon>Bacteria</taxon>
        <taxon>Bacillati</taxon>
        <taxon>Actinomycetota</taxon>
        <taxon>Actinomycetes</taxon>
        <taxon>Geodermatophilales</taxon>
        <taxon>Geodermatophilaceae</taxon>
        <taxon>Geodermatophilus</taxon>
    </lineage>
</organism>
<evidence type="ECO:0000313" key="9">
    <source>
        <dbReference type="Proteomes" id="UP000470246"/>
    </source>
</evidence>
<dbReference type="Pfam" id="PF13191">
    <property type="entry name" value="AAA_16"/>
    <property type="match status" value="1"/>
</dbReference>
<evidence type="ECO:0000313" key="8">
    <source>
        <dbReference type="EMBL" id="NEK57028.1"/>
    </source>
</evidence>
<dbReference type="SMART" id="SM01043">
    <property type="entry name" value="BTAD"/>
    <property type="match status" value="1"/>
</dbReference>
<dbReference type="InterPro" id="IPR027417">
    <property type="entry name" value="P-loop_NTPase"/>
</dbReference>
<evidence type="ECO:0000256" key="4">
    <source>
        <dbReference type="ARBA" id="ARBA00023163"/>
    </source>
</evidence>
<dbReference type="InterPro" id="IPR001867">
    <property type="entry name" value="OmpR/PhoB-type_DNA-bd"/>
</dbReference>
<evidence type="ECO:0000256" key="5">
    <source>
        <dbReference type="PROSITE-ProRule" id="PRU01091"/>
    </source>
</evidence>
<dbReference type="AlphaFoldDB" id="A0A7K3VXE0"/>
<evidence type="ECO:0000256" key="3">
    <source>
        <dbReference type="ARBA" id="ARBA00023125"/>
    </source>
</evidence>
<dbReference type="Pfam" id="PF03704">
    <property type="entry name" value="BTAD"/>
    <property type="match status" value="1"/>
</dbReference>
<dbReference type="GO" id="GO:0006355">
    <property type="term" value="P:regulation of DNA-templated transcription"/>
    <property type="evidence" value="ECO:0007669"/>
    <property type="project" value="InterPro"/>
</dbReference>
<sequence>MAAPDSPDVAVSVLGPLRATVDGEPAALGGPRQRSVLARLAVAGGHVVSTDRVIDDLWEGEPPPKALASLQVHVSHLRRALEPARERRAEASVLVSAPPGYALRLPRGSVDAWRFDDLVALAQDEPDPAVRRRLLDEALACWSGPAYAEVADASWAGPEVARLDELRLVARESRAEADLELGNATAVVPGLERLLHDHPARERPVRLLTLALYRSGRQGDALAVLRRAREHLADALGIDPGRELRELEAAVLAHDPSLDLAPTRVAAPPRPAAPGPPAPQRSVGRVAELRLLLDVADGARAGASVVWVAGEAGAGKTTLVEAAADELRGRGWRVAWGRCPEVDGAPPAWPWSEIVRALDGGDLVEGSAPNAFWLSRSLAEQVRTATHRSPVALVLDDVHRADELTLQLLRQVVDQLSGDPVLVLATFRDTEDGDALAATRAALAGASARHLSLTGLDDAGVAVLAADHGLDDVSPDVIGLLRERTGGNPLFLRELTKLIVAEGRAAARTSVPAGVREVLRRRVGRLPGPAVTALRQAAVLGRDVDVDLLAAVAGRDPDELLDALETAVLAGLLDEPAPGRVRFTHALVRDTLYEDTPLMRRARVHAAALSVLEAQGGADAATLAHHAVASASPSTAADAVRYVVAAAREAEQLGAHADAARQWASALRMHELAGARSGGDEALVALLLPSISAHARSGNAVVAREQQRLAVRAAARLGRRDLHVAALAEWDAPLVWTVRDDGAQDPELLEPLVALLETPAGEDLPDEVRARLWVALFREVEGVDDARSERASAEALALARRVPSDPRLLCAALNARAYAALGPDLAGQREALAEELRAVANAAGATDHEAVAHWLLFLAASARTDLVASRQHGDQALALSGSGQLGHVLGALAIHSGALLVLAGRVDEGLARYEEVATRLVETGQTNGGLMAMIGRFVAGFAQGDLSPSVPDFEWLAAAMPGALGDAVVLTFLDAGRDDDARAVWAIRRPIARDYYWLVTTTLRAHAAARLGDVPVATRARDELLPWAGRIAGLDSGTLIAGPVDDALAAVADLLGDAAGGEAHRRDAAGVRRRLAAELAAVGL</sequence>
<keyword evidence="9" id="KW-1185">Reference proteome</keyword>
<feature type="domain" description="OmpR/PhoB-type" evidence="7">
    <location>
        <begin position="1"/>
        <end position="105"/>
    </location>
</feature>
<dbReference type="InterPro" id="IPR005158">
    <property type="entry name" value="BTAD"/>
</dbReference>
<keyword evidence="3 5" id="KW-0238">DNA-binding</keyword>
<dbReference type="PANTHER" id="PTHR35807">
    <property type="entry name" value="TRANSCRIPTIONAL REGULATOR REDD-RELATED"/>
    <property type="match status" value="1"/>
</dbReference>